<evidence type="ECO:0008006" key="3">
    <source>
        <dbReference type="Google" id="ProtNLM"/>
    </source>
</evidence>
<organism evidence="1 2">
    <name type="scientific">Thermococcus cleftensis (strain DSM 27260 / KACC 17922 / CL1)</name>
    <dbReference type="NCBI Taxonomy" id="163003"/>
    <lineage>
        <taxon>Archaea</taxon>
        <taxon>Methanobacteriati</taxon>
        <taxon>Methanobacteriota</taxon>
        <taxon>Thermococci</taxon>
        <taxon>Thermococcales</taxon>
        <taxon>Thermococcaceae</taxon>
        <taxon>Thermococcus</taxon>
    </lineage>
</organism>
<evidence type="ECO:0000313" key="2">
    <source>
        <dbReference type="Proteomes" id="UP000006064"/>
    </source>
</evidence>
<sequence length="1092" mass="122306">MVTAAGSTAQATSLETRNDPYEKFWEILNREAELVVQFNATGNTTLARELIQNSRLGAENAANISALIWQALEELKASGVKTYYTAEELREMAQNISRNGLPQETVEALKAQGWTDEQIQALEEYIVKNADGINEDFNMTAFLEEFSMAFIDVAFKYNEYETWTLEKWKWTNPQEINMNLGNLLINPVLADEWLDLYLGHSEGNYSKMKSAAEKLRDKMYDMIVGKTLNKETLTELKEHGDLWQLIELRRDVYVMWWLKNGGVVFRVYNSADNSSYGVYYWPNATAAYELASNIEALLTAKELGNNNPEVQWRLNDKIERLKSSLGVYPVKSGNSSDIVTVPQDSIENITLPIINPGEKYGGITDPVKKPAMDSSNILNSQSIEITPSESNSETFKEGSRILTALNPDTTRSLKINNVMVIPVEVSEDYATYKVSMDITVSGASATNVTVEIEGTELKYSKDIGAIDNGETITVESTVSGRVYGDYEVEVSGKIKVTYQFITEYHTNSESSLNPDDTPPTYSTLQAVEEYSSTIKLQYDPTKNIDVEVMTTPQSGDIKENDPVQFKIKVSNHNPFSITGSYYLKVEVPYIVSENIMESKFKEFTGSLSLQGFDDSTVYVGSITYPKQGTYKYEGYFKVGQYYKKFNGTIEVKPRPDGESPRIKITPLDWPSTARRGNTVSFKVQLDSTHHNDREARVELIIDNELPPVQTVETSVKAGSSTTVTLTWYVPSSIPLGEHKVTVRVWSRDSTTSNSEYIADAITLSNPDNPDDEKDHTINIGGLFNIKLLAYPTELEGGGEVYLQVKAWNYDGSLIPVKGFIEVDGDVIKNIEAKIPASANGDQILKLRYNFAGVGTHTIKVFLDNHDGEPNGEGEEYWSEVRVEVKGKMASSYLDCTREVYPGEKVTCVASWNPHITLQSLTLKEVWFGTKKVWDVDLSSVKMVKGPTLTPTSTIQVEIRLDDDFANYYFGERPWDPVDRVFSSYKDRLAGYTYKVKFIFENNVIAEDLVMVKDRGIIDEVKNFYNDIKDDIDAGKYVAATYIFLKGSGKLATKTAKRVGGLLSILLIGADIHDWLFGPNPDTGLDNNNVVGG</sequence>
<accession>I3ZTX9</accession>
<dbReference type="KEGG" id="thm:CL1_0960"/>
<dbReference type="AlphaFoldDB" id="I3ZTX9"/>
<dbReference type="Proteomes" id="UP000006064">
    <property type="component" value="Chromosome"/>
</dbReference>
<dbReference type="InterPro" id="IPR013783">
    <property type="entry name" value="Ig-like_fold"/>
</dbReference>
<gene>
    <name evidence="1" type="ORF">CL1_0960</name>
</gene>
<dbReference type="EMBL" id="CP003651">
    <property type="protein sequence ID" value="AFL95163.1"/>
    <property type="molecule type" value="Genomic_DNA"/>
</dbReference>
<evidence type="ECO:0000313" key="1">
    <source>
        <dbReference type="EMBL" id="AFL95163.1"/>
    </source>
</evidence>
<proteinExistence type="predicted"/>
<name>I3ZTX9_THECF</name>
<dbReference type="Gene3D" id="2.60.40.10">
    <property type="entry name" value="Immunoglobulins"/>
    <property type="match status" value="1"/>
</dbReference>
<reference evidence="1 2" key="1">
    <citation type="journal article" date="2012" name="J. Bacteriol.">
        <title>Complete Genome Sequence of the Hyperthermophilic Archaeon Thermococcus sp. Strain CL1, Isolated from a Paralvinella sp. Polychaete Worm Collected from a Hydrothermal Vent.</title>
        <authorList>
            <person name="Jung J.H."/>
            <person name="Holden J.F."/>
            <person name="Seo D.H."/>
            <person name="Park K.H."/>
            <person name="Shin H."/>
            <person name="Ryu S."/>
            <person name="Lee J.H."/>
            <person name="Park C.S."/>
        </authorList>
    </citation>
    <scope>NUCLEOTIDE SEQUENCE [LARGE SCALE GENOMIC DNA]</scope>
    <source>
        <strain evidence="2">DSM 27260 / KACC 17922 / CL1</strain>
    </source>
</reference>
<keyword evidence="2" id="KW-1185">Reference proteome</keyword>
<protein>
    <recommendedName>
        <fullName evidence="3">CARDB domain-containing protein</fullName>
    </recommendedName>
</protein>
<dbReference type="STRING" id="163003.CL1_0960"/>
<dbReference type="HOGENOM" id="CLU_010180_0_0_2"/>